<reference evidence="4 5" key="1">
    <citation type="submission" date="2016-10" db="EMBL/GenBank/DDBJ databases">
        <authorList>
            <person name="de Groot N.N."/>
        </authorList>
    </citation>
    <scope>NUCLEOTIDE SEQUENCE [LARGE SCALE GENOMIC DNA]</scope>
    <source>
        <strain evidence="4 5">DSM 20117</strain>
    </source>
</reference>
<dbReference type="CDD" id="cd00761">
    <property type="entry name" value="Glyco_tranf_GTA_type"/>
    <property type="match status" value="1"/>
</dbReference>
<dbReference type="EMBL" id="FNKH01000002">
    <property type="protein sequence ID" value="SDR09617.1"/>
    <property type="molecule type" value="Genomic_DNA"/>
</dbReference>
<dbReference type="PANTHER" id="PTHR22916">
    <property type="entry name" value="GLYCOSYLTRANSFERASE"/>
    <property type="match status" value="1"/>
</dbReference>
<dbReference type="PANTHER" id="PTHR22916:SF3">
    <property type="entry name" value="UDP-GLCNAC:BETAGAL BETA-1,3-N-ACETYLGLUCOSAMINYLTRANSFERASE-LIKE PROTEIN 1"/>
    <property type="match status" value="1"/>
</dbReference>
<feature type="domain" description="TarS/TarP linker" evidence="3">
    <location>
        <begin position="256"/>
        <end position="355"/>
    </location>
</feature>
<dbReference type="Gene3D" id="3.90.550.10">
    <property type="entry name" value="Spore Coat Polysaccharide Biosynthesis Protein SpsA, Chain A"/>
    <property type="match status" value="1"/>
</dbReference>
<keyword evidence="4" id="KW-0808">Transferase</keyword>
<name>A0A1H1G8U6_9MICC</name>
<evidence type="ECO:0000313" key="4">
    <source>
        <dbReference type="EMBL" id="SDR09617.1"/>
    </source>
</evidence>
<dbReference type="AlphaFoldDB" id="A0A1H1G8U6"/>
<keyword evidence="5" id="KW-1185">Reference proteome</keyword>
<dbReference type="Pfam" id="PF00535">
    <property type="entry name" value="Glycos_transf_2"/>
    <property type="match status" value="1"/>
</dbReference>
<evidence type="ECO:0000259" key="3">
    <source>
        <dbReference type="Pfam" id="PF22181"/>
    </source>
</evidence>
<evidence type="ECO:0000259" key="2">
    <source>
        <dbReference type="Pfam" id="PF00535"/>
    </source>
</evidence>
<organism evidence="4 5">
    <name type="scientific">Crystallibacter crystallopoietes</name>
    <dbReference type="NCBI Taxonomy" id="37928"/>
    <lineage>
        <taxon>Bacteria</taxon>
        <taxon>Bacillati</taxon>
        <taxon>Actinomycetota</taxon>
        <taxon>Actinomycetes</taxon>
        <taxon>Micrococcales</taxon>
        <taxon>Micrococcaceae</taxon>
        <taxon>Crystallibacter</taxon>
    </lineage>
</organism>
<dbReference type="InterPro" id="IPR029044">
    <property type="entry name" value="Nucleotide-diphossugar_trans"/>
</dbReference>
<dbReference type="OrthoDB" id="3171021at2"/>
<dbReference type="STRING" id="37928.SAMN04489742_3923"/>
<dbReference type="RefSeq" id="WP_074702119.1">
    <property type="nucleotide sequence ID" value="NZ_CP018863.1"/>
</dbReference>
<accession>A0A1H1G8U6</accession>
<feature type="region of interest" description="Disordered" evidence="1">
    <location>
        <begin position="19"/>
        <end position="38"/>
    </location>
</feature>
<protein>
    <submittedName>
        <fullName evidence="4">Glycosyltransferase involved in cell wall bisynthesis</fullName>
    </submittedName>
</protein>
<dbReference type="InterPro" id="IPR001173">
    <property type="entry name" value="Glyco_trans_2-like"/>
</dbReference>
<dbReference type="Pfam" id="PF22181">
    <property type="entry name" value="TarS_linker"/>
    <property type="match status" value="1"/>
</dbReference>
<dbReference type="SUPFAM" id="SSF53448">
    <property type="entry name" value="Nucleotide-diphospho-sugar transferases"/>
    <property type="match status" value="1"/>
</dbReference>
<gene>
    <name evidence="4" type="ORF">SAMN04489742_3923</name>
</gene>
<dbReference type="GO" id="GO:0016758">
    <property type="term" value="F:hexosyltransferase activity"/>
    <property type="evidence" value="ECO:0007669"/>
    <property type="project" value="UniProtKB-ARBA"/>
</dbReference>
<evidence type="ECO:0000256" key="1">
    <source>
        <dbReference type="SAM" id="MobiDB-lite"/>
    </source>
</evidence>
<evidence type="ECO:0000313" key="5">
    <source>
        <dbReference type="Proteomes" id="UP000181917"/>
    </source>
</evidence>
<proteinExistence type="predicted"/>
<dbReference type="KEGG" id="acry:AC20117_19765"/>
<dbReference type="InterPro" id="IPR054028">
    <property type="entry name" value="TarS/TarP_linker"/>
</dbReference>
<sequence>MIVRDRVAALQRRMKRFTAKRKAPQVLPGDSGPSSSAETARVSVVIPVFNAMPYLTEMLDSLEAQELDQALFEVIAVDDGSTDASGKLLDEYVRKNPHFRVIHQPNSGWPGKPRNVGIAASKAPYVFFCDADDRLGPETLRRMVDYAFANDVDVLVPKLVGVNGRRVQASLFKVTEVDVDRRRILGTLSPQKMIRRELLESHAIRFHEDKVRLEDGMVMARCYLLANRVSVLADYDYYFIRTRDDGLNISSERTVPEGYTWSVGEIARIIKENEPDPGRGDLMVLDLYRRKCLRIYDPERFGRLGRSIRGRWVQAHADFVERFVPKGLESELSPIFRQRSQLVRMRDLAGLERLADSEQLLRAVPHSASVSVGRRSAVLNFRMEPDSSFERLFLVLRGRGRGNEDRLLLEPDPQAAGSYLGVVPETVLGDYSGTIVDCFVEANANGFTGPPQRVMASDDTPLPVLGDGIKAYATVHGNLSLDLR</sequence>
<dbReference type="Proteomes" id="UP000181917">
    <property type="component" value="Unassembled WGS sequence"/>
</dbReference>
<feature type="domain" description="Glycosyltransferase 2-like" evidence="2">
    <location>
        <begin position="43"/>
        <end position="185"/>
    </location>
</feature>